<dbReference type="PROSITE" id="PS51549">
    <property type="entry name" value="DM13"/>
    <property type="match status" value="1"/>
</dbReference>
<evidence type="ECO:0000313" key="3">
    <source>
        <dbReference type="Proteomes" id="UP000180235"/>
    </source>
</evidence>
<evidence type="ECO:0000259" key="1">
    <source>
        <dbReference type="PROSITE" id="PS51549"/>
    </source>
</evidence>
<keyword evidence="3" id="KW-1185">Reference proteome</keyword>
<feature type="domain" description="DM13" evidence="1">
    <location>
        <begin position="34"/>
        <end position="137"/>
    </location>
</feature>
<reference evidence="2 3" key="1">
    <citation type="submission" date="2016-10" db="EMBL/GenBank/DDBJ databases">
        <title>Description of Gloeomargarita lithophora gen. nov., sp. nov., a thylakoid-bearing basal-branching cyanobacterium with intracellular carbonates, and proposal for Gloeomargaritales ord. nov.</title>
        <authorList>
            <person name="Moreira D."/>
            <person name="Tavera R."/>
            <person name="Benzerara K."/>
            <person name="Skouri-Panet F."/>
            <person name="Couradeau E."/>
            <person name="Gerard E."/>
            <person name="Loussert C."/>
            <person name="Novelo E."/>
            <person name="Zivanovic Y."/>
            <person name="Lopez-Garcia P."/>
        </authorList>
    </citation>
    <scope>NUCLEOTIDE SEQUENCE [LARGE SCALE GENOMIC DNA]</scope>
    <source>
        <strain evidence="2 3">D10</strain>
    </source>
</reference>
<dbReference type="AlphaFoldDB" id="A0A1J0AFF7"/>
<name>A0A1J0AFF7_9CYAN</name>
<sequence length="137" mass="14918">MLISRWLVGGAMFVSLAGAPVFMAPGFAQALRQGTFVKAEHPTQGTAKVVSDGGKTFIEFDQKFKTDAGPDLQVILYRRGSVPIGGLKAQDYVTLGKLQKTQGQQRYAIPANVDVSQYQSIAVWCRQFNATFGFAKL</sequence>
<dbReference type="Proteomes" id="UP000180235">
    <property type="component" value="Chromosome"/>
</dbReference>
<accession>A0A1J0AFF7</accession>
<dbReference type="EMBL" id="CP017675">
    <property type="protein sequence ID" value="APB34666.1"/>
    <property type="molecule type" value="Genomic_DNA"/>
</dbReference>
<dbReference type="Pfam" id="PF10517">
    <property type="entry name" value="DM13"/>
    <property type="match status" value="1"/>
</dbReference>
<dbReference type="RefSeq" id="WP_071455072.1">
    <property type="nucleotide sequence ID" value="NZ_CP017675.1"/>
</dbReference>
<proteinExistence type="predicted"/>
<dbReference type="InterPro" id="IPR019545">
    <property type="entry name" value="DM13_domain"/>
</dbReference>
<dbReference type="STRING" id="1188229.GlitD10_2332"/>
<organism evidence="2 3">
    <name type="scientific">Gloeomargarita lithophora Alchichica-D10</name>
    <dbReference type="NCBI Taxonomy" id="1188229"/>
    <lineage>
        <taxon>Bacteria</taxon>
        <taxon>Bacillati</taxon>
        <taxon>Cyanobacteriota</taxon>
        <taxon>Cyanophyceae</taxon>
        <taxon>Gloeomargaritales</taxon>
        <taxon>Gloeomargaritaceae</taxon>
        <taxon>Gloeomargarita</taxon>
    </lineage>
</organism>
<dbReference type="OrthoDB" id="463944at2"/>
<evidence type="ECO:0000313" key="2">
    <source>
        <dbReference type="EMBL" id="APB34666.1"/>
    </source>
</evidence>
<protein>
    <recommendedName>
        <fullName evidence="1">DM13 domain-containing protein</fullName>
    </recommendedName>
</protein>
<dbReference type="KEGG" id="glt:GlitD10_2332"/>
<gene>
    <name evidence="2" type="ORF">GlitD10_2332</name>
</gene>